<dbReference type="Pfam" id="PF00069">
    <property type="entry name" value="Pkinase"/>
    <property type="match status" value="1"/>
</dbReference>
<comment type="caution">
    <text evidence="7">The sequence shown here is derived from an EMBL/GenBank/DDBJ whole genome shotgun (WGS) entry which is preliminary data.</text>
</comment>
<dbReference type="EMBL" id="JAEQBW010000002">
    <property type="protein sequence ID" value="MBK6264587.1"/>
    <property type="molecule type" value="Genomic_DNA"/>
</dbReference>
<evidence type="ECO:0000259" key="6">
    <source>
        <dbReference type="PROSITE" id="PS50011"/>
    </source>
</evidence>
<dbReference type="GO" id="GO:0016020">
    <property type="term" value="C:membrane"/>
    <property type="evidence" value="ECO:0007669"/>
    <property type="project" value="TreeGrafter"/>
</dbReference>
<keyword evidence="4 5" id="KW-0067">ATP-binding</keyword>
<dbReference type="GO" id="GO:0000407">
    <property type="term" value="C:phagophore assembly site"/>
    <property type="evidence" value="ECO:0007669"/>
    <property type="project" value="TreeGrafter"/>
</dbReference>
<gene>
    <name evidence="7" type="ORF">JKA74_06010</name>
</gene>
<dbReference type="PANTHER" id="PTHR24348">
    <property type="entry name" value="SERINE/THREONINE-PROTEIN KINASE UNC-51-RELATED"/>
    <property type="match status" value="1"/>
</dbReference>
<dbReference type="InterPro" id="IPR017441">
    <property type="entry name" value="Protein_kinase_ATP_BS"/>
</dbReference>
<feature type="domain" description="Protein kinase" evidence="6">
    <location>
        <begin position="11"/>
        <end position="281"/>
    </location>
</feature>
<dbReference type="PROSITE" id="PS00108">
    <property type="entry name" value="PROTEIN_KINASE_ST"/>
    <property type="match status" value="1"/>
</dbReference>
<evidence type="ECO:0000256" key="4">
    <source>
        <dbReference type="ARBA" id="ARBA00022840"/>
    </source>
</evidence>
<keyword evidence="3 7" id="KW-0418">Kinase</keyword>
<sequence>MALINQRIKGYTFTDFIGAGGFGSVYKAIKEGNTFAIKVFREDYILQEYKHSGENNRIQREIDIMKTVNHPSLIKYVDDFKGEDLSVPSYFLVMEFAEGETLQKIIKNKGLTSEAQIVSIFKNILEGIKGLHQVRGDDETKGIIHRDLKPENIIVNGEQVKILDYGISKVIDYTTLTSTGNFLGSPLYSSPEQITDSKNIDKRSDLYTLGIIFYEMLTSKVPYVFNSLPELIDKIKNESPIPPRKYFADITNKFENIIFKLLEKNPYQRYLNIDELITIFNSKDAVLKRYYDTTPKFVLRLWNDGSVLEEYLKTSDETIFVEFPAIHQFQQKKLLGLIQGHQFSRIIDPETVRFAYDTYTDRKGLMQLPYCPPTFEVITPSYLNTYKKQQDYVKLVIDEEAKLGADIFVSPYHYTHNTNVLPTYKQNPVEQWFDLDIKLLKESIDYKNSVPEYADKKLYAGICINSSSLTDQQYKNDLLNYYSAHECDGYIVYADGIDRNSSAIVLFHYIDTLLNLQRFTGRPVIAGRLNSLGLGLISLGLVGFSAGAARFESFSEDLHKEAGVGYNLYERYYFPELLGTVSIEKKRPTRLNQISNVLGACHCRYCNGKSAEDVINAQNNKLHYIYSVNKEVEQIKNVSNKPSYFLGRINQAISNYQKLTAVYKRDEYKHLFVWKEVFEKMC</sequence>
<name>A0A934WX76_9BACT</name>
<reference evidence="7" key="1">
    <citation type="submission" date="2021-01" db="EMBL/GenBank/DDBJ databases">
        <title>Marivirga aurantiaca sp. nov., isolated from intertidal surface sediments.</title>
        <authorList>
            <person name="Zhang M."/>
        </authorList>
    </citation>
    <scope>NUCLEOTIDE SEQUENCE</scope>
    <source>
        <strain evidence="7">S37H4</strain>
    </source>
</reference>
<dbReference type="PANTHER" id="PTHR24348:SF22">
    <property type="entry name" value="NON-SPECIFIC SERINE_THREONINE PROTEIN KINASE"/>
    <property type="match status" value="1"/>
</dbReference>
<dbReference type="GO" id="GO:0004674">
    <property type="term" value="F:protein serine/threonine kinase activity"/>
    <property type="evidence" value="ECO:0007669"/>
    <property type="project" value="UniProtKB-KW"/>
</dbReference>
<evidence type="ECO:0000313" key="8">
    <source>
        <dbReference type="Proteomes" id="UP000611723"/>
    </source>
</evidence>
<dbReference type="GO" id="GO:0005776">
    <property type="term" value="C:autophagosome"/>
    <property type="evidence" value="ECO:0007669"/>
    <property type="project" value="TreeGrafter"/>
</dbReference>
<dbReference type="SMART" id="SM00220">
    <property type="entry name" value="S_TKc"/>
    <property type="match status" value="1"/>
</dbReference>
<evidence type="ECO:0000313" key="7">
    <source>
        <dbReference type="EMBL" id="MBK6264587.1"/>
    </source>
</evidence>
<dbReference type="InterPro" id="IPR045269">
    <property type="entry name" value="Atg1-like"/>
</dbReference>
<dbReference type="InterPro" id="IPR008271">
    <property type="entry name" value="Ser/Thr_kinase_AS"/>
</dbReference>
<dbReference type="Gene3D" id="1.10.510.10">
    <property type="entry name" value="Transferase(Phosphotransferase) domain 1"/>
    <property type="match status" value="1"/>
</dbReference>
<evidence type="ECO:0000256" key="5">
    <source>
        <dbReference type="PROSITE-ProRule" id="PRU10141"/>
    </source>
</evidence>
<dbReference type="InterPro" id="IPR011009">
    <property type="entry name" value="Kinase-like_dom_sf"/>
</dbReference>
<dbReference type="GO" id="GO:0005829">
    <property type="term" value="C:cytosol"/>
    <property type="evidence" value="ECO:0007669"/>
    <property type="project" value="TreeGrafter"/>
</dbReference>
<dbReference type="PROSITE" id="PS00107">
    <property type="entry name" value="PROTEIN_KINASE_ATP"/>
    <property type="match status" value="1"/>
</dbReference>
<dbReference type="AlphaFoldDB" id="A0A934WX76"/>
<dbReference type="Proteomes" id="UP000611723">
    <property type="component" value="Unassembled WGS sequence"/>
</dbReference>
<dbReference type="RefSeq" id="WP_201430277.1">
    <property type="nucleotide sequence ID" value="NZ_JAEQBW010000002.1"/>
</dbReference>
<dbReference type="GO" id="GO:0005524">
    <property type="term" value="F:ATP binding"/>
    <property type="evidence" value="ECO:0007669"/>
    <property type="project" value="UniProtKB-UniRule"/>
</dbReference>
<dbReference type="CDD" id="cd14014">
    <property type="entry name" value="STKc_PknB_like"/>
    <property type="match status" value="1"/>
</dbReference>
<evidence type="ECO:0000256" key="2">
    <source>
        <dbReference type="ARBA" id="ARBA00022741"/>
    </source>
</evidence>
<keyword evidence="8" id="KW-1185">Reference proteome</keyword>
<accession>A0A934WX76</accession>
<evidence type="ECO:0000256" key="1">
    <source>
        <dbReference type="ARBA" id="ARBA00022679"/>
    </source>
</evidence>
<feature type="binding site" evidence="5">
    <location>
        <position position="38"/>
    </location>
    <ligand>
        <name>ATP</name>
        <dbReference type="ChEBI" id="CHEBI:30616"/>
    </ligand>
</feature>
<keyword evidence="2 5" id="KW-0547">Nucleotide-binding</keyword>
<keyword evidence="1" id="KW-0808">Transferase</keyword>
<organism evidence="7 8">
    <name type="scientific">Marivirga aurantiaca</name>
    <dbReference type="NCBI Taxonomy" id="2802615"/>
    <lineage>
        <taxon>Bacteria</taxon>
        <taxon>Pseudomonadati</taxon>
        <taxon>Bacteroidota</taxon>
        <taxon>Cytophagia</taxon>
        <taxon>Cytophagales</taxon>
        <taxon>Marivirgaceae</taxon>
        <taxon>Marivirga</taxon>
    </lineage>
</organism>
<dbReference type="SUPFAM" id="SSF56112">
    <property type="entry name" value="Protein kinase-like (PK-like)"/>
    <property type="match status" value="1"/>
</dbReference>
<keyword evidence="7" id="KW-0723">Serine/threonine-protein kinase</keyword>
<evidence type="ECO:0000256" key="3">
    <source>
        <dbReference type="ARBA" id="ARBA00022777"/>
    </source>
</evidence>
<protein>
    <submittedName>
        <fullName evidence="7">Serine/threonine protein kinase</fullName>
    </submittedName>
</protein>
<dbReference type="InterPro" id="IPR000719">
    <property type="entry name" value="Prot_kinase_dom"/>
</dbReference>
<dbReference type="PROSITE" id="PS50011">
    <property type="entry name" value="PROTEIN_KINASE_DOM"/>
    <property type="match status" value="1"/>
</dbReference>
<proteinExistence type="predicted"/>